<proteinExistence type="predicted"/>
<evidence type="ECO:0000313" key="3">
    <source>
        <dbReference type="Proteomes" id="UP000696485"/>
    </source>
</evidence>
<protein>
    <submittedName>
        <fullName evidence="2">Uncharacterized protein</fullName>
    </submittedName>
</protein>
<organism evidence="2 3">
    <name type="scientific">Podila minutissima</name>
    <dbReference type="NCBI Taxonomy" id="64525"/>
    <lineage>
        <taxon>Eukaryota</taxon>
        <taxon>Fungi</taxon>
        <taxon>Fungi incertae sedis</taxon>
        <taxon>Mucoromycota</taxon>
        <taxon>Mortierellomycotina</taxon>
        <taxon>Mortierellomycetes</taxon>
        <taxon>Mortierellales</taxon>
        <taxon>Mortierellaceae</taxon>
        <taxon>Podila</taxon>
    </lineage>
</organism>
<reference evidence="2" key="1">
    <citation type="journal article" date="2020" name="Fungal Divers.">
        <title>Resolving the Mortierellaceae phylogeny through synthesis of multi-gene phylogenetics and phylogenomics.</title>
        <authorList>
            <person name="Vandepol N."/>
            <person name="Liber J."/>
            <person name="Desiro A."/>
            <person name="Na H."/>
            <person name="Kennedy M."/>
            <person name="Barry K."/>
            <person name="Grigoriev I.V."/>
            <person name="Miller A.N."/>
            <person name="O'Donnell K."/>
            <person name="Stajich J.E."/>
            <person name="Bonito G."/>
        </authorList>
    </citation>
    <scope>NUCLEOTIDE SEQUENCE</scope>
    <source>
        <strain evidence="2">NVP1</strain>
    </source>
</reference>
<keyword evidence="1" id="KW-0732">Signal</keyword>
<gene>
    <name evidence="2" type="ORF">BG006_000093</name>
</gene>
<accession>A0A9P5SCC8</accession>
<dbReference type="EMBL" id="JAAAUY010001003">
    <property type="protein sequence ID" value="KAF9324946.1"/>
    <property type="molecule type" value="Genomic_DNA"/>
</dbReference>
<sequence>MLANKTIRFAVVAAVFMLIATVQAALAETSEREACALCENPGPFCKQRCAPGWWCDFNDCTCKWYCRKGPIP</sequence>
<comment type="caution">
    <text evidence="2">The sequence shown here is derived from an EMBL/GenBank/DDBJ whole genome shotgun (WGS) entry which is preliminary data.</text>
</comment>
<feature type="chain" id="PRO_5040206362" evidence="1">
    <location>
        <begin position="28"/>
        <end position="72"/>
    </location>
</feature>
<dbReference type="AlphaFoldDB" id="A0A9P5SCC8"/>
<name>A0A9P5SCC8_9FUNG</name>
<keyword evidence="3" id="KW-1185">Reference proteome</keyword>
<dbReference type="Proteomes" id="UP000696485">
    <property type="component" value="Unassembled WGS sequence"/>
</dbReference>
<evidence type="ECO:0000256" key="1">
    <source>
        <dbReference type="SAM" id="SignalP"/>
    </source>
</evidence>
<evidence type="ECO:0000313" key="2">
    <source>
        <dbReference type="EMBL" id="KAF9324946.1"/>
    </source>
</evidence>
<feature type="signal peptide" evidence="1">
    <location>
        <begin position="1"/>
        <end position="27"/>
    </location>
</feature>